<keyword evidence="1" id="KW-0732">Signal</keyword>
<reference evidence="2" key="1">
    <citation type="journal article" date="2020" name="mSystems">
        <title>Genome- and Community-Level Interaction Insights into Carbon Utilization and Element Cycling Functions of Hydrothermarchaeota in Hydrothermal Sediment.</title>
        <authorList>
            <person name="Zhou Z."/>
            <person name="Liu Y."/>
            <person name="Xu W."/>
            <person name="Pan J."/>
            <person name="Luo Z.H."/>
            <person name="Li M."/>
        </authorList>
    </citation>
    <scope>NUCLEOTIDE SEQUENCE [LARGE SCALE GENOMIC DNA]</scope>
    <source>
        <strain evidence="2">HyVt-503</strain>
    </source>
</reference>
<dbReference type="InterPro" id="IPR001893">
    <property type="entry name" value="Cys-rich_GLG1_repeat"/>
</dbReference>
<evidence type="ECO:0000256" key="1">
    <source>
        <dbReference type="SAM" id="SignalP"/>
    </source>
</evidence>
<evidence type="ECO:0000313" key="2">
    <source>
        <dbReference type="EMBL" id="HFC46418.1"/>
    </source>
</evidence>
<feature type="signal peptide" evidence="1">
    <location>
        <begin position="1"/>
        <end position="22"/>
    </location>
</feature>
<dbReference type="GO" id="GO:0016020">
    <property type="term" value="C:membrane"/>
    <property type="evidence" value="ECO:0007669"/>
    <property type="project" value="InterPro"/>
</dbReference>
<dbReference type="InterPro" id="IPR039728">
    <property type="entry name" value="GLG1"/>
</dbReference>
<dbReference type="PANTHER" id="PTHR11884:SF1">
    <property type="entry name" value="GOLGI APPARATUS PROTEIN 1"/>
    <property type="match status" value="1"/>
</dbReference>
<dbReference type="EMBL" id="DRND01000077">
    <property type="protein sequence ID" value="HFC46418.1"/>
    <property type="molecule type" value="Genomic_DNA"/>
</dbReference>
<evidence type="ECO:0008006" key="3">
    <source>
        <dbReference type="Google" id="ProtNLM"/>
    </source>
</evidence>
<organism evidence="2">
    <name type="scientific">Dissulfuribacter thermophilus</name>
    <dbReference type="NCBI Taxonomy" id="1156395"/>
    <lineage>
        <taxon>Bacteria</taxon>
        <taxon>Pseudomonadati</taxon>
        <taxon>Thermodesulfobacteriota</taxon>
        <taxon>Dissulfuribacteria</taxon>
        <taxon>Dissulfuribacterales</taxon>
        <taxon>Dissulfuribacteraceae</taxon>
        <taxon>Dissulfuribacter</taxon>
    </lineage>
</organism>
<comment type="caution">
    <text evidence="2">The sequence shown here is derived from an EMBL/GenBank/DDBJ whole genome shotgun (WGS) entry which is preliminary data.</text>
</comment>
<dbReference type="AlphaFoldDB" id="A0A7V2SVE0"/>
<dbReference type="PANTHER" id="PTHR11884">
    <property type="entry name" value="SELECTIN LIGAND RELATED"/>
    <property type="match status" value="1"/>
</dbReference>
<name>A0A7V2SVE0_9BACT</name>
<sequence length="139" mass="15395">MLKRFIGALAAMAVLASVPAMALDKLVESVEKGCKKEIETYCKDVTPGQGRMLACFYAHSDKLSSQCEYALYDASAQLERFVAALTYIANECRDDLKEYCSGVRQGQGRLLKCLLENRKKLSSRCDTALTNVNAKIVEK</sequence>
<dbReference type="Pfam" id="PF00839">
    <property type="entry name" value="Cys_rich_FGFR"/>
    <property type="match status" value="2"/>
</dbReference>
<protein>
    <recommendedName>
        <fullName evidence="3">Cysteine rich repeat domain protein</fullName>
    </recommendedName>
</protein>
<gene>
    <name evidence="2" type="ORF">ENJ63_00875</name>
</gene>
<feature type="chain" id="PRO_5031110094" description="Cysteine rich repeat domain protein" evidence="1">
    <location>
        <begin position="23"/>
        <end position="139"/>
    </location>
</feature>
<proteinExistence type="predicted"/>
<dbReference type="Proteomes" id="UP000885797">
    <property type="component" value="Unassembled WGS sequence"/>
</dbReference>
<accession>A0A7V2SVE0</accession>